<protein>
    <submittedName>
        <fullName evidence="4">CocE/NonD family hydrolase</fullName>
    </submittedName>
</protein>
<dbReference type="OrthoDB" id="319764at2"/>
<dbReference type="InterPro" id="IPR000383">
    <property type="entry name" value="Xaa-Pro-like_dom"/>
</dbReference>
<dbReference type="SUPFAM" id="SSF53474">
    <property type="entry name" value="alpha/beta-Hydrolases"/>
    <property type="match status" value="1"/>
</dbReference>
<gene>
    <name evidence="4" type="ORF">D0C36_02265</name>
</gene>
<dbReference type="NCBIfam" id="TIGR00976">
    <property type="entry name" value="CocE_NonD"/>
    <property type="match status" value="1"/>
</dbReference>
<sequence length="616" mass="69928">MKRSLLLAFLLSPFISFAQNADSAWFVNNYVKKEVMIPMRDGAKLFTSIYAPKDGNGKHPILITRTPYSCYPYGEAFRPYWRSFMMAYLKEGYILVTQDIRGRWMSEGKFEVVRPFNPNKKTKNDIDEASDTYDSIDWLVKNIKGNNGKVGVSGISFPGFYATMAALSGHPALVAVSPQAPVTDRFFGDDDHHNGVLFLMDAFDFHVGYGFSQPRPQPTKLPAKTLEFTNRDNYDYYLKMGALPNFTRVAGDSLEFWNNMMKHPNFDAWWKARDARSGIKNVKPAMLVVGGLFDAEDNFGAWNTYQALVKQSPKTNSKLVVGPWYHGQWASGNGTHLGNINFDSNTATWYTQNIEIPFFDYYLLGKGSIDSIKQATIFFSGENKWRTFDEWPVKSAVQTPVYLREGGKLSFQQVQTFAPAFDSYVSDPAKPVPYAENVHFSRTREYMTDDQRFAARRPDVLVYEMEVLDKDITIGGPVTADLLVAISGTDADFVVKLIDVFPEDAGTNPATKYPMGGYQMLVRGDIMRGRYRNSFEKPEAFTPGQTAHVKFTMPDVAHTFKKGHKIMVQIQSSWFPLADRNPQQFVDIYQAKDSDFVKETINIYQNQSKVMLPVLK</sequence>
<dbReference type="Gene3D" id="3.40.50.1820">
    <property type="entry name" value="alpha/beta hydrolase"/>
    <property type="match status" value="1"/>
</dbReference>
<dbReference type="RefSeq" id="WP_117389962.1">
    <property type="nucleotide sequence ID" value="NZ_QWDC01000001.1"/>
</dbReference>
<evidence type="ECO:0000256" key="1">
    <source>
        <dbReference type="ARBA" id="ARBA00022801"/>
    </source>
</evidence>
<keyword evidence="1 4" id="KW-0378">Hydrolase</keyword>
<name>A0A372NXK8_9SPHI</name>
<feature type="signal peptide" evidence="2">
    <location>
        <begin position="1"/>
        <end position="18"/>
    </location>
</feature>
<dbReference type="EMBL" id="QWDC01000001">
    <property type="protein sequence ID" value="RFZ94399.1"/>
    <property type="molecule type" value="Genomic_DNA"/>
</dbReference>
<dbReference type="Pfam" id="PF02129">
    <property type="entry name" value="Peptidase_S15"/>
    <property type="match status" value="1"/>
</dbReference>
<evidence type="ECO:0000313" key="5">
    <source>
        <dbReference type="Proteomes" id="UP000264217"/>
    </source>
</evidence>
<dbReference type="Gene3D" id="1.10.3020.10">
    <property type="entry name" value="alpha-amino acid ester hydrolase ( Helical cap domain)"/>
    <property type="match status" value="1"/>
</dbReference>
<proteinExistence type="predicted"/>
<dbReference type="GO" id="GO:0008239">
    <property type="term" value="F:dipeptidyl-peptidase activity"/>
    <property type="evidence" value="ECO:0007669"/>
    <property type="project" value="InterPro"/>
</dbReference>
<dbReference type="InterPro" id="IPR005674">
    <property type="entry name" value="CocE/Ser_esterase"/>
</dbReference>
<dbReference type="InterPro" id="IPR013736">
    <property type="entry name" value="Xaa-Pro_dipept_C"/>
</dbReference>
<feature type="chain" id="PRO_5016687509" evidence="2">
    <location>
        <begin position="19"/>
        <end position="616"/>
    </location>
</feature>
<dbReference type="Pfam" id="PF08530">
    <property type="entry name" value="PepX_C"/>
    <property type="match status" value="1"/>
</dbReference>
<evidence type="ECO:0000259" key="3">
    <source>
        <dbReference type="SMART" id="SM00939"/>
    </source>
</evidence>
<dbReference type="SMART" id="SM00939">
    <property type="entry name" value="PepX_C"/>
    <property type="match status" value="1"/>
</dbReference>
<dbReference type="InterPro" id="IPR008979">
    <property type="entry name" value="Galactose-bd-like_sf"/>
</dbReference>
<dbReference type="SUPFAM" id="SSF49785">
    <property type="entry name" value="Galactose-binding domain-like"/>
    <property type="match status" value="1"/>
</dbReference>
<comment type="caution">
    <text evidence="4">The sequence shown here is derived from an EMBL/GenBank/DDBJ whole genome shotgun (WGS) entry which is preliminary data.</text>
</comment>
<organism evidence="4 5">
    <name type="scientific">Mucilaginibacter conchicola</name>
    <dbReference type="NCBI Taxonomy" id="2303333"/>
    <lineage>
        <taxon>Bacteria</taxon>
        <taxon>Pseudomonadati</taxon>
        <taxon>Bacteroidota</taxon>
        <taxon>Sphingobacteriia</taxon>
        <taxon>Sphingobacteriales</taxon>
        <taxon>Sphingobacteriaceae</taxon>
        <taxon>Mucilaginibacter</taxon>
    </lineage>
</organism>
<keyword evidence="5" id="KW-1185">Reference proteome</keyword>
<evidence type="ECO:0000256" key="2">
    <source>
        <dbReference type="SAM" id="SignalP"/>
    </source>
</evidence>
<keyword evidence="2" id="KW-0732">Signal</keyword>
<accession>A0A372NXK8</accession>
<dbReference type="AlphaFoldDB" id="A0A372NXK8"/>
<feature type="domain" description="Xaa-Pro dipeptidyl-peptidase C-terminal" evidence="3">
    <location>
        <begin position="356"/>
        <end position="613"/>
    </location>
</feature>
<dbReference type="InterPro" id="IPR029058">
    <property type="entry name" value="AB_hydrolase_fold"/>
</dbReference>
<dbReference type="Proteomes" id="UP000264217">
    <property type="component" value="Unassembled WGS sequence"/>
</dbReference>
<dbReference type="Gene3D" id="2.60.120.260">
    <property type="entry name" value="Galactose-binding domain-like"/>
    <property type="match status" value="1"/>
</dbReference>
<reference evidence="4 5" key="1">
    <citation type="submission" date="2018-08" db="EMBL/GenBank/DDBJ databases">
        <title>Mucilaginibacter sp. MYSH2.</title>
        <authorList>
            <person name="Seo T."/>
        </authorList>
    </citation>
    <scope>NUCLEOTIDE SEQUENCE [LARGE SCALE GENOMIC DNA]</scope>
    <source>
        <strain evidence="4 5">MYSH2</strain>
    </source>
</reference>
<evidence type="ECO:0000313" key="4">
    <source>
        <dbReference type="EMBL" id="RFZ94399.1"/>
    </source>
</evidence>